<evidence type="ECO:0000313" key="2">
    <source>
        <dbReference type="Proteomes" id="UP000006346"/>
    </source>
</evidence>
<sequence length="255" mass="29293">MCLIVFAYDCHPRYPLILTANRDEYFNRPTASAHFWDSHPEILAGRDLKMLGTWMGITRSGRFAALTNFRDPSAQLTNPQSRGKLVSDYLCGNQNPVNYLQEVVFGQDLYNPFNLLVGDRSDMFFLCSKTPEITKIMPGIYGLSNYQLDYPWPKVQKSKQAFTNYLDVSKEIEPQALFEILADREKAPDHQLPNTGISYELEKLLSSVFIHGMDYGTRSSTVILIEQHHRVNFVEKTFIPGQKEASELSYMFELQ</sequence>
<organism evidence="1 2">
    <name type="scientific">Desulfosporosinus orientis (strain ATCC 19365 / DSM 765 / NCIMB 8382 / VKM B-1628 / Singapore I)</name>
    <name type="common">Desulfotomaculum orientis</name>
    <dbReference type="NCBI Taxonomy" id="768706"/>
    <lineage>
        <taxon>Bacteria</taxon>
        <taxon>Bacillati</taxon>
        <taxon>Bacillota</taxon>
        <taxon>Clostridia</taxon>
        <taxon>Eubacteriales</taxon>
        <taxon>Desulfitobacteriaceae</taxon>
        <taxon>Desulfosporosinus</taxon>
    </lineage>
</organism>
<accession>G7WAE0</accession>
<dbReference type="EMBL" id="CP003108">
    <property type="protein sequence ID" value="AET66489.1"/>
    <property type="molecule type" value="Genomic_DNA"/>
</dbReference>
<dbReference type="OrthoDB" id="4380123at2"/>
<dbReference type="PANTHER" id="PTHR17985:SF8">
    <property type="entry name" value="TRANSPORT AND GOLGI ORGANIZATION PROTEIN 2 HOMOLOG"/>
    <property type="match status" value="1"/>
</dbReference>
<reference evidence="1 2" key="2">
    <citation type="journal article" date="2012" name="J. Bacteriol.">
        <title>Complete genome sequences of Desulfosporosinus orientis DSM765T, Desulfosporosinus youngiae DSM17734T, Desulfosporosinus meridiei DSM13257T, and Desulfosporosinus acidiphilus DSM22704T.</title>
        <authorList>
            <person name="Pester M."/>
            <person name="Brambilla E."/>
            <person name="Alazard D."/>
            <person name="Rattei T."/>
            <person name="Weinmaier T."/>
            <person name="Han J."/>
            <person name="Lucas S."/>
            <person name="Lapidus A."/>
            <person name="Cheng J.F."/>
            <person name="Goodwin L."/>
            <person name="Pitluck S."/>
            <person name="Peters L."/>
            <person name="Ovchinnikova G."/>
            <person name="Teshima H."/>
            <person name="Detter J.C."/>
            <person name="Han C.S."/>
            <person name="Tapia R."/>
            <person name="Land M.L."/>
            <person name="Hauser L."/>
            <person name="Kyrpides N.C."/>
            <person name="Ivanova N.N."/>
            <person name="Pagani I."/>
            <person name="Huntmann M."/>
            <person name="Wei C.L."/>
            <person name="Davenport K.W."/>
            <person name="Daligault H."/>
            <person name="Chain P.S."/>
            <person name="Chen A."/>
            <person name="Mavromatis K."/>
            <person name="Markowitz V."/>
            <person name="Szeto E."/>
            <person name="Mikhailova N."/>
            <person name="Pati A."/>
            <person name="Wagner M."/>
            <person name="Woyke T."/>
            <person name="Ollivier B."/>
            <person name="Klenk H.P."/>
            <person name="Spring S."/>
            <person name="Loy A."/>
        </authorList>
    </citation>
    <scope>NUCLEOTIDE SEQUENCE [LARGE SCALE GENOMIC DNA]</scope>
    <source>
        <strain evidence="2">ATCC 19365 / DSM 765 / NCIMB 8382 / VKM B-1628</strain>
    </source>
</reference>
<evidence type="ECO:0008006" key="3">
    <source>
        <dbReference type="Google" id="ProtNLM"/>
    </source>
</evidence>
<dbReference type="PANTHER" id="PTHR17985">
    <property type="entry name" value="SER/THR-RICH PROTEIN T10 IN DGCR REGION"/>
    <property type="match status" value="1"/>
</dbReference>
<dbReference type="AlphaFoldDB" id="G7WAE0"/>
<gene>
    <name evidence="1" type="ordered locus">Desor_0806</name>
</gene>
<dbReference type="Proteomes" id="UP000006346">
    <property type="component" value="Chromosome"/>
</dbReference>
<dbReference type="PATRIC" id="fig|768706.3.peg.774"/>
<keyword evidence="2" id="KW-1185">Reference proteome</keyword>
<dbReference type="RefSeq" id="WP_014183314.1">
    <property type="nucleotide sequence ID" value="NC_016584.1"/>
</dbReference>
<proteinExistence type="predicted"/>
<protein>
    <recommendedName>
        <fullName evidence="3">NRDE family protein</fullName>
    </recommendedName>
</protein>
<reference evidence="2" key="1">
    <citation type="submission" date="2011-11" db="EMBL/GenBank/DDBJ databases">
        <title>Complete sequence of Desulfosporosinus orientis DSM 765.</title>
        <authorList>
            <person name="Lucas S."/>
            <person name="Han J."/>
            <person name="Lapidus A."/>
            <person name="Cheng J.-F."/>
            <person name="Goodwin L."/>
            <person name="Pitluck S."/>
            <person name="Peters L."/>
            <person name="Ovchinnikova G."/>
            <person name="Teshima H."/>
            <person name="Detter J.C."/>
            <person name="Han C."/>
            <person name="Tapia R."/>
            <person name="Land M."/>
            <person name="Hauser L."/>
            <person name="Kyrpides N."/>
            <person name="Ivanova N."/>
            <person name="Pagani I."/>
            <person name="Pester M."/>
            <person name="Spring S."/>
            <person name="Ollivier B."/>
            <person name="Rattei T."/>
            <person name="Klenk H.-P."/>
            <person name="Wagner M."/>
            <person name="Loy A."/>
            <person name="Woyke T."/>
        </authorList>
    </citation>
    <scope>NUCLEOTIDE SEQUENCE [LARGE SCALE GENOMIC DNA]</scope>
    <source>
        <strain evidence="2">ATCC 19365 / DSM 765 / NCIMB 8382 / VKM B-1628</strain>
    </source>
</reference>
<name>G7WAE0_DESOD</name>
<dbReference type="HOGENOM" id="CLU_047037_1_1_9"/>
<dbReference type="eggNOG" id="COG3332">
    <property type="taxonomic scope" value="Bacteria"/>
</dbReference>
<dbReference type="KEGG" id="dor:Desor_0806"/>
<dbReference type="Pfam" id="PF05742">
    <property type="entry name" value="TANGO2"/>
    <property type="match status" value="1"/>
</dbReference>
<dbReference type="STRING" id="768706.Desor_0806"/>
<dbReference type="InterPro" id="IPR008551">
    <property type="entry name" value="TANGO2"/>
</dbReference>
<evidence type="ECO:0000313" key="1">
    <source>
        <dbReference type="EMBL" id="AET66489.1"/>
    </source>
</evidence>